<sequence length="682" mass="75463">MADEQKGLVSANVADQQPDMNKQFAALAKEIKDKLAQDMDDIKSRVSSSSASARGLSDDEEEVGVSRAAMQEEFEGGEEPLSAAQGHVHVSLGSTKKMQGFTPMTAEEHQEGNPLRAQTQVAAVLHQEGRLNNNKKSSKVLAAIDEINTTANLALDVRGAQEDCMYEGEDLPELTDGDDSDSEDGFLDQEDHEIAEHRTCASWARASPRLKPNGCQDGVAGTISMEGCEDLKKVTGQALDGEQRQRMNQVQPVCKLKIDSLEQGMALISAGGELVLSPAILMESGANCNIIPPRMVKKLGLKGMPMDVEGSHVARCDGRSAQFRELQLRSSEWTGPMMNSLNLSLDLFKSVATCWAGVSSKGGQPVTLPLARPNVYKPGSGPKRKENPLACFQTEIYASMAQQPEHQAEMSAAAANKVLGDEDMCDAYHALVDVRSPLNTLDQMTVVEMSYVNVGQDSDRLAILPDFKRQRQMPFRRMMRLGIVTGNARDDNEMLTFLFLNPQLHMEQADVTWQHLCDTPNIWELDQPVVNPEYYEGCWVYDFSRSTEYQTEVPISAIDLENLAQETLQKSIEFKVPIGPTKMILLYDVSIRRVVYLTQALHHQLEMAAKMTSDLVDEPRGGPLIFTYMVGAEEVRVPVCNRSVATATWPAGTWQWITRPLKHLYRLDLKTLQGCFKLLVGQ</sequence>
<dbReference type="EMBL" id="LGRX02018854">
    <property type="protein sequence ID" value="KAK3259318.1"/>
    <property type="molecule type" value="Genomic_DNA"/>
</dbReference>
<organism evidence="2 3">
    <name type="scientific">Cymbomonas tetramitiformis</name>
    <dbReference type="NCBI Taxonomy" id="36881"/>
    <lineage>
        <taxon>Eukaryota</taxon>
        <taxon>Viridiplantae</taxon>
        <taxon>Chlorophyta</taxon>
        <taxon>Pyramimonadophyceae</taxon>
        <taxon>Pyramimonadales</taxon>
        <taxon>Pyramimonadaceae</taxon>
        <taxon>Cymbomonas</taxon>
    </lineage>
</organism>
<gene>
    <name evidence="2" type="ORF">CYMTET_31679</name>
</gene>
<evidence type="ECO:0000313" key="2">
    <source>
        <dbReference type="EMBL" id="KAK3259318.1"/>
    </source>
</evidence>
<dbReference type="AlphaFoldDB" id="A0AAE0FH27"/>
<accession>A0AAE0FH27</accession>
<keyword evidence="3" id="KW-1185">Reference proteome</keyword>
<dbReference type="Proteomes" id="UP001190700">
    <property type="component" value="Unassembled WGS sequence"/>
</dbReference>
<feature type="compositionally biased region" description="Low complexity" evidence="1">
    <location>
        <begin position="45"/>
        <end position="54"/>
    </location>
</feature>
<name>A0AAE0FH27_9CHLO</name>
<feature type="region of interest" description="Disordered" evidence="1">
    <location>
        <begin position="37"/>
        <end position="65"/>
    </location>
</feature>
<comment type="caution">
    <text evidence="2">The sequence shown here is derived from an EMBL/GenBank/DDBJ whole genome shotgun (WGS) entry which is preliminary data.</text>
</comment>
<reference evidence="2 3" key="1">
    <citation type="journal article" date="2015" name="Genome Biol. Evol.">
        <title>Comparative Genomics of a Bacterivorous Green Alga Reveals Evolutionary Causalities and Consequences of Phago-Mixotrophic Mode of Nutrition.</title>
        <authorList>
            <person name="Burns J.A."/>
            <person name="Paasch A."/>
            <person name="Narechania A."/>
            <person name="Kim E."/>
        </authorList>
    </citation>
    <scope>NUCLEOTIDE SEQUENCE [LARGE SCALE GENOMIC DNA]</scope>
    <source>
        <strain evidence="2 3">PLY_AMNH</strain>
    </source>
</reference>
<evidence type="ECO:0000313" key="3">
    <source>
        <dbReference type="Proteomes" id="UP001190700"/>
    </source>
</evidence>
<proteinExistence type="predicted"/>
<protein>
    <submittedName>
        <fullName evidence="2">Uncharacterized protein</fullName>
    </submittedName>
</protein>
<evidence type="ECO:0000256" key="1">
    <source>
        <dbReference type="SAM" id="MobiDB-lite"/>
    </source>
</evidence>